<dbReference type="KEGG" id="cthd:CDO33_06990"/>
<name>A0A2K2FH26_9CLOT</name>
<dbReference type="RefSeq" id="WP_103081986.1">
    <property type="nucleotide sequence ID" value="NZ_CP021850.1"/>
</dbReference>
<gene>
    <name evidence="2" type="ORF">CDQ84_12055</name>
</gene>
<dbReference type="OrthoDB" id="9804099at2"/>
<keyword evidence="2" id="KW-0167">Capsid protein</keyword>
<reference evidence="2 3" key="1">
    <citation type="submission" date="2017-06" db="EMBL/GenBank/DDBJ databases">
        <title>Investigating the central metabolism of Clostridium thermosuccinogenes.</title>
        <authorList>
            <person name="Koendjbiharie J.G."/>
            <person name="van Kranenburg R."/>
        </authorList>
    </citation>
    <scope>NUCLEOTIDE SEQUENCE [LARGE SCALE GENOMIC DNA]</scope>
    <source>
        <strain evidence="2 3">DSM 5806</strain>
    </source>
</reference>
<organism evidence="2 3">
    <name type="scientific">Clostridium thermosuccinogenes</name>
    <dbReference type="NCBI Taxonomy" id="84032"/>
    <lineage>
        <taxon>Bacteria</taxon>
        <taxon>Bacillati</taxon>
        <taxon>Bacillota</taxon>
        <taxon>Clostridia</taxon>
        <taxon>Eubacteriales</taxon>
        <taxon>Clostridiaceae</taxon>
        <taxon>Clostridium</taxon>
    </lineage>
</organism>
<accession>A0A2K2FH26</accession>
<dbReference type="InterPro" id="IPR016571">
    <property type="entry name" value="Spore_coat_assembly_CotJB"/>
</dbReference>
<dbReference type="AlphaFoldDB" id="A0A2K2FH26"/>
<dbReference type="Pfam" id="PF12652">
    <property type="entry name" value="CotJB"/>
    <property type="match status" value="1"/>
</dbReference>
<evidence type="ECO:0000259" key="1">
    <source>
        <dbReference type="Pfam" id="PF12652"/>
    </source>
</evidence>
<dbReference type="InterPro" id="IPR024207">
    <property type="entry name" value="CotJB_dom"/>
</dbReference>
<proteinExistence type="predicted"/>
<evidence type="ECO:0000313" key="2">
    <source>
        <dbReference type="EMBL" id="PNT98074.1"/>
    </source>
</evidence>
<keyword evidence="3" id="KW-1185">Reference proteome</keyword>
<dbReference type="Proteomes" id="UP000236151">
    <property type="component" value="Unassembled WGS sequence"/>
</dbReference>
<comment type="caution">
    <text evidence="2">The sequence shown here is derived from an EMBL/GenBank/DDBJ whole genome shotgun (WGS) entry which is preliminary data.</text>
</comment>
<sequence length="80" mass="9627">MDSARERLLREVMAADFTLIELNLYLNTHPYDQRAITIFNECLQKAKALRQNYERLYGPITPMTPSKCPWQWIEDPWPWQ</sequence>
<protein>
    <submittedName>
        <fullName evidence="2">Spore coat protein CotJB</fullName>
    </submittedName>
</protein>
<feature type="domain" description="Protein CotJB" evidence="1">
    <location>
        <begin position="7"/>
        <end position="80"/>
    </location>
</feature>
<dbReference type="PIRSF" id="PIRSF010606">
    <property type="entry name" value="Spore_coat_CotJB"/>
    <property type="match status" value="1"/>
</dbReference>
<keyword evidence="2" id="KW-0946">Virion</keyword>
<evidence type="ECO:0000313" key="3">
    <source>
        <dbReference type="Proteomes" id="UP000236151"/>
    </source>
</evidence>
<dbReference type="EMBL" id="NIOJ01000031">
    <property type="protein sequence ID" value="PNT98074.1"/>
    <property type="molecule type" value="Genomic_DNA"/>
</dbReference>